<dbReference type="OrthoDB" id="10263291at2759"/>
<dbReference type="STRING" id="2282107.A0A286UVQ1"/>
<feature type="binding site" evidence="4">
    <location>
        <begin position="8"/>
        <end position="13"/>
    </location>
    <ligand>
        <name>NADP(+)</name>
        <dbReference type="ChEBI" id="CHEBI:58349"/>
    </ligand>
</feature>
<dbReference type="UniPathway" id="UPA00098">
    <property type="reaction ID" value="UER00361"/>
</dbReference>
<evidence type="ECO:0000256" key="1">
    <source>
        <dbReference type="ARBA" id="ARBA00005525"/>
    </source>
</evidence>
<dbReference type="InterPro" id="IPR028939">
    <property type="entry name" value="P5C_Rdtase_cat_N"/>
</dbReference>
<evidence type="ECO:0000256" key="2">
    <source>
        <dbReference type="ARBA" id="ARBA00022857"/>
    </source>
</evidence>
<dbReference type="Pfam" id="PF03807">
    <property type="entry name" value="F420_oxidored"/>
    <property type="match status" value="1"/>
</dbReference>
<feature type="domain" description="Pyrroline-5-carboxylate reductase dimerisation" evidence="9">
    <location>
        <begin position="213"/>
        <end position="317"/>
    </location>
</feature>
<dbReference type="InterPro" id="IPR008927">
    <property type="entry name" value="6-PGluconate_DH-like_C_sf"/>
</dbReference>
<keyword evidence="5" id="KW-0641">Proline biosynthesis</keyword>
<proteinExistence type="inferred from homology"/>
<evidence type="ECO:0000256" key="3">
    <source>
        <dbReference type="ARBA" id="ARBA00023002"/>
    </source>
</evidence>
<dbReference type="InterPro" id="IPR053790">
    <property type="entry name" value="P5CR-like_CS"/>
</dbReference>
<reference evidence="10 11" key="1">
    <citation type="journal article" date="2017" name="Mol. Ecol.">
        <title>Comparative and population genomic landscape of Phellinus noxius: A hypervariable fungus causing root rot in trees.</title>
        <authorList>
            <person name="Chung C.L."/>
            <person name="Lee T.J."/>
            <person name="Akiba M."/>
            <person name="Lee H.H."/>
            <person name="Kuo T.H."/>
            <person name="Liu D."/>
            <person name="Ke H.M."/>
            <person name="Yokoi T."/>
            <person name="Roa M.B."/>
            <person name="Lu M.J."/>
            <person name="Chang Y.Y."/>
            <person name="Ann P.J."/>
            <person name="Tsai J.N."/>
            <person name="Chen C.Y."/>
            <person name="Tzean S.S."/>
            <person name="Ota Y."/>
            <person name="Hattori T."/>
            <person name="Sahashi N."/>
            <person name="Liou R.F."/>
            <person name="Kikuchi T."/>
            <person name="Tsai I.J."/>
        </authorList>
    </citation>
    <scope>NUCLEOTIDE SEQUENCE [LARGE SCALE GENOMIC DNA]</scope>
    <source>
        <strain evidence="10 11">FFPRI411160</strain>
    </source>
</reference>
<comment type="similarity">
    <text evidence="1 5">Belongs to the pyrroline-5-carboxylate reductase family.</text>
</comment>
<feature type="chain" id="PRO_5013837172" description="Pyrroline-5-carboxylate reductase" evidence="7">
    <location>
        <begin position="24"/>
        <end position="323"/>
    </location>
</feature>
<keyword evidence="2 4" id="KW-0521">NADP</keyword>
<protein>
    <recommendedName>
        <fullName evidence="5">Pyrroline-5-carboxylate reductase</fullName>
        <ecNumber evidence="5">1.5.1.2</ecNumber>
    </recommendedName>
</protein>
<feature type="region of interest" description="Disordered" evidence="6">
    <location>
        <begin position="36"/>
        <end position="63"/>
    </location>
</feature>
<dbReference type="EMBL" id="NBII01000001">
    <property type="protein sequence ID" value="PAV23676.1"/>
    <property type="molecule type" value="Genomic_DNA"/>
</dbReference>
<feature type="binding site" evidence="4">
    <location>
        <position position="107"/>
    </location>
    <ligand>
        <name>NADPH</name>
        <dbReference type="ChEBI" id="CHEBI:57783"/>
    </ligand>
</feature>
<gene>
    <name evidence="10" type="ORF">PNOK_0074400</name>
</gene>
<dbReference type="GO" id="GO:0055129">
    <property type="term" value="P:L-proline biosynthetic process"/>
    <property type="evidence" value="ECO:0007669"/>
    <property type="project" value="UniProtKB-UniPathway"/>
</dbReference>
<dbReference type="Gene3D" id="1.10.3730.10">
    <property type="entry name" value="ProC C-terminal domain-like"/>
    <property type="match status" value="1"/>
</dbReference>
<sequence>MGYTLCVLGCGTMGVAVLSGVVASLEQLSSYALANGSVPNSPSTKTQLPKWEHHTSGTNTPIGAPDASLPSRFIACVNREESSRNLVRTFHGKGGLSETVEIVAGENVESVKECDVVILGVKPQMAQSVLTQPGMSEALEGKLLISILAGVTISQLEALVPKSTRVVRAMPNTPCKIREGMTVVSTLPPENELDRQIILRIFSSIGRCRFLPEKNFDACTALSASGPAFACVFLEAMADGGVMMGLPRAEALELAAQTLQGAARMALQSGAHPAQIKDAVTTPGGCTIAGLLTLEDGRVRSTIARCIQAATERASELGQPGKR</sequence>
<evidence type="ECO:0000259" key="8">
    <source>
        <dbReference type="Pfam" id="PF03807"/>
    </source>
</evidence>
<dbReference type="NCBIfam" id="TIGR00112">
    <property type="entry name" value="proC"/>
    <property type="match status" value="1"/>
</dbReference>
<accession>A0A286UVQ1</accession>
<dbReference type="InParanoid" id="A0A286UVQ1"/>
<dbReference type="FunFam" id="1.10.3730.10:FF:000001">
    <property type="entry name" value="Pyrroline-5-carboxylate reductase"/>
    <property type="match status" value="1"/>
</dbReference>
<dbReference type="InterPro" id="IPR036291">
    <property type="entry name" value="NAD(P)-bd_dom_sf"/>
</dbReference>
<feature type="signal peptide" evidence="7">
    <location>
        <begin position="1"/>
        <end position="23"/>
    </location>
</feature>
<dbReference type="PIRSF" id="PIRSF000193">
    <property type="entry name" value="Pyrrol-5-carb_rd"/>
    <property type="match status" value="1"/>
</dbReference>
<keyword evidence="11" id="KW-1185">Reference proteome</keyword>
<evidence type="ECO:0000313" key="10">
    <source>
        <dbReference type="EMBL" id="PAV23676.1"/>
    </source>
</evidence>
<dbReference type="FunCoup" id="A0A286UVQ1">
    <property type="interactions" value="142"/>
</dbReference>
<evidence type="ECO:0000256" key="5">
    <source>
        <dbReference type="RuleBase" id="RU003903"/>
    </source>
</evidence>
<organism evidence="10 11">
    <name type="scientific">Pyrrhoderma noxium</name>
    <dbReference type="NCBI Taxonomy" id="2282107"/>
    <lineage>
        <taxon>Eukaryota</taxon>
        <taxon>Fungi</taxon>
        <taxon>Dikarya</taxon>
        <taxon>Basidiomycota</taxon>
        <taxon>Agaricomycotina</taxon>
        <taxon>Agaricomycetes</taxon>
        <taxon>Hymenochaetales</taxon>
        <taxon>Hymenochaetaceae</taxon>
        <taxon>Pyrrhoderma</taxon>
    </lineage>
</organism>
<dbReference type="PANTHER" id="PTHR11645:SF0">
    <property type="entry name" value="PYRROLINE-5-CARBOXYLATE REDUCTASE 3"/>
    <property type="match status" value="1"/>
</dbReference>
<dbReference type="EC" id="1.5.1.2" evidence="5"/>
<dbReference type="PANTHER" id="PTHR11645">
    <property type="entry name" value="PYRROLINE-5-CARBOXYLATE REDUCTASE"/>
    <property type="match status" value="1"/>
</dbReference>
<dbReference type="PROSITE" id="PS00521">
    <property type="entry name" value="P5CR"/>
    <property type="match status" value="1"/>
</dbReference>
<dbReference type="AlphaFoldDB" id="A0A286UVQ1"/>
<evidence type="ECO:0000256" key="7">
    <source>
        <dbReference type="SAM" id="SignalP"/>
    </source>
</evidence>
<evidence type="ECO:0000259" key="9">
    <source>
        <dbReference type="Pfam" id="PF14748"/>
    </source>
</evidence>
<comment type="catalytic activity">
    <reaction evidence="5">
        <text>L-proline + NADP(+) = (S)-1-pyrroline-5-carboxylate + NADPH + 2 H(+)</text>
        <dbReference type="Rhea" id="RHEA:14109"/>
        <dbReference type="ChEBI" id="CHEBI:15378"/>
        <dbReference type="ChEBI" id="CHEBI:17388"/>
        <dbReference type="ChEBI" id="CHEBI:57783"/>
        <dbReference type="ChEBI" id="CHEBI:58349"/>
        <dbReference type="ChEBI" id="CHEBI:60039"/>
        <dbReference type="EC" id="1.5.1.2"/>
    </reaction>
</comment>
<dbReference type="GO" id="GO:0004735">
    <property type="term" value="F:pyrroline-5-carboxylate reductase activity"/>
    <property type="evidence" value="ECO:0007669"/>
    <property type="project" value="UniProtKB-EC"/>
</dbReference>
<dbReference type="Gene3D" id="3.40.50.720">
    <property type="entry name" value="NAD(P)-binding Rossmann-like Domain"/>
    <property type="match status" value="1"/>
</dbReference>
<dbReference type="Pfam" id="PF14748">
    <property type="entry name" value="P5CR_dimer"/>
    <property type="match status" value="1"/>
</dbReference>
<comment type="caution">
    <text evidence="10">The sequence shown here is derived from an EMBL/GenBank/DDBJ whole genome shotgun (WGS) entry which is preliminary data.</text>
</comment>
<dbReference type="InterPro" id="IPR029036">
    <property type="entry name" value="P5CR_dimer"/>
</dbReference>
<dbReference type="Proteomes" id="UP000217199">
    <property type="component" value="Unassembled WGS sequence"/>
</dbReference>
<keyword evidence="5" id="KW-0028">Amino-acid biosynthesis</keyword>
<dbReference type="SUPFAM" id="SSF48179">
    <property type="entry name" value="6-phosphogluconate dehydrogenase C-terminal domain-like"/>
    <property type="match status" value="1"/>
</dbReference>
<evidence type="ECO:0000256" key="4">
    <source>
        <dbReference type="PIRSR" id="PIRSR000193-1"/>
    </source>
</evidence>
<dbReference type="HAMAP" id="MF_01925">
    <property type="entry name" value="P5C_reductase"/>
    <property type="match status" value="1"/>
</dbReference>
<feature type="compositionally biased region" description="Polar residues" evidence="6">
    <location>
        <begin position="36"/>
        <end position="47"/>
    </location>
</feature>
<dbReference type="InterPro" id="IPR000304">
    <property type="entry name" value="Pyrroline-COOH_reductase"/>
</dbReference>
<evidence type="ECO:0000313" key="11">
    <source>
        <dbReference type="Proteomes" id="UP000217199"/>
    </source>
</evidence>
<evidence type="ECO:0000256" key="6">
    <source>
        <dbReference type="SAM" id="MobiDB-lite"/>
    </source>
</evidence>
<name>A0A286UVQ1_9AGAM</name>
<dbReference type="SUPFAM" id="SSF51735">
    <property type="entry name" value="NAD(P)-binding Rossmann-fold domains"/>
    <property type="match status" value="1"/>
</dbReference>
<keyword evidence="7" id="KW-0732">Signal</keyword>
<comment type="pathway">
    <text evidence="5">Amino-acid biosynthesis; L-proline biosynthesis; L-proline from L-glutamate 5-semialdehyde: step 1/1.</text>
</comment>
<keyword evidence="3 5" id="KW-0560">Oxidoreductase</keyword>
<feature type="domain" description="Pyrroline-5-carboxylate reductase catalytic N-terminal" evidence="8">
    <location>
        <begin position="73"/>
        <end position="150"/>
    </location>
</feature>